<keyword evidence="4 7" id="KW-0472">Membrane</keyword>
<dbReference type="OrthoDB" id="9814591at2"/>
<evidence type="ECO:0000256" key="6">
    <source>
        <dbReference type="ARBA" id="ARBA00023316"/>
    </source>
</evidence>
<feature type="transmembrane region" description="Helical" evidence="7">
    <location>
        <begin position="72"/>
        <end position="94"/>
    </location>
</feature>
<dbReference type="AlphaFoldDB" id="A0A1B1N819"/>
<feature type="compositionally biased region" description="Basic and acidic residues" evidence="8">
    <location>
        <begin position="337"/>
        <end position="348"/>
    </location>
</feature>
<dbReference type="PANTHER" id="PTHR30518:SF2">
    <property type="entry name" value="ENDOLYTIC MUREIN TRANSGLYCOSYLASE"/>
    <property type="match status" value="1"/>
</dbReference>
<dbReference type="EMBL" id="CP014989">
    <property type="protein sequence ID" value="ANS77576.1"/>
    <property type="molecule type" value="Genomic_DNA"/>
</dbReference>
<dbReference type="PANTHER" id="PTHR30518">
    <property type="entry name" value="ENDOLYTIC MUREIN TRANSGLYCOSYLASE"/>
    <property type="match status" value="1"/>
</dbReference>
<dbReference type="PATRIC" id="fig|1758689.4.peg.186"/>
<evidence type="ECO:0000313" key="9">
    <source>
        <dbReference type="EMBL" id="ANS77576.1"/>
    </source>
</evidence>
<gene>
    <name evidence="7" type="primary">mltG</name>
    <name evidence="9" type="ORF">SGUI_0180</name>
</gene>
<comment type="function">
    <text evidence="7">Functions as a peptidoglycan terminase that cleaves nascent peptidoglycan strands endolytically to terminate their elongation.</text>
</comment>
<feature type="compositionally biased region" description="Basic and acidic residues" evidence="8">
    <location>
        <begin position="7"/>
        <end position="30"/>
    </location>
</feature>
<keyword evidence="1 7" id="KW-1003">Cell membrane</keyword>
<name>A0A1B1N819_9MICO</name>
<keyword evidence="3 7" id="KW-1133">Transmembrane helix</keyword>
<comment type="subcellular location">
    <subcellularLocation>
        <location evidence="7">Cell membrane</location>
        <topology evidence="7">Single-pass membrane protein</topology>
    </subcellularLocation>
</comment>
<keyword evidence="10" id="KW-1185">Reference proteome</keyword>
<feature type="region of interest" description="Disordered" evidence="8">
    <location>
        <begin position="337"/>
        <end position="371"/>
    </location>
</feature>
<proteinExistence type="inferred from homology"/>
<feature type="region of interest" description="Disordered" evidence="8">
    <location>
        <begin position="1"/>
        <end position="34"/>
    </location>
</feature>
<dbReference type="Proteomes" id="UP000092482">
    <property type="component" value="Chromosome"/>
</dbReference>
<dbReference type="GO" id="GO:0005886">
    <property type="term" value="C:plasma membrane"/>
    <property type="evidence" value="ECO:0007669"/>
    <property type="project" value="UniProtKB-SubCell"/>
</dbReference>
<evidence type="ECO:0000313" key="10">
    <source>
        <dbReference type="Proteomes" id="UP000092482"/>
    </source>
</evidence>
<dbReference type="NCBIfam" id="TIGR00247">
    <property type="entry name" value="endolytic transglycosylase MltG"/>
    <property type="match status" value="1"/>
</dbReference>
<dbReference type="InterPro" id="IPR003770">
    <property type="entry name" value="MLTG-like"/>
</dbReference>
<accession>A0A1B1N819</accession>
<evidence type="ECO:0000256" key="1">
    <source>
        <dbReference type="ARBA" id="ARBA00022475"/>
    </source>
</evidence>
<evidence type="ECO:0000256" key="2">
    <source>
        <dbReference type="ARBA" id="ARBA00022692"/>
    </source>
</evidence>
<comment type="catalytic activity">
    <reaction evidence="7">
        <text>a peptidoglycan chain = a peptidoglycan chain with N-acetyl-1,6-anhydromuramyl-[peptide] at the reducing end + a peptidoglycan chain with N-acetylglucosamine at the non-reducing end.</text>
        <dbReference type="EC" id="4.2.2.29"/>
    </reaction>
</comment>
<dbReference type="RefSeq" id="WP_066635091.1">
    <property type="nucleotide sequence ID" value="NZ_CP014989.1"/>
</dbReference>
<dbReference type="GO" id="GO:0009252">
    <property type="term" value="P:peptidoglycan biosynthetic process"/>
    <property type="evidence" value="ECO:0007669"/>
    <property type="project" value="UniProtKB-UniRule"/>
</dbReference>
<dbReference type="CDD" id="cd08010">
    <property type="entry name" value="MltG_like"/>
    <property type="match status" value="1"/>
</dbReference>
<evidence type="ECO:0000256" key="7">
    <source>
        <dbReference type="HAMAP-Rule" id="MF_02065"/>
    </source>
</evidence>
<sequence length="423" mass="46188">MSQPPGGHEDHDGPGHHRDTGGHVDEHDPDHFDDDVFALRGARHHDESLADHVLSPEEELAYRPRRRRRSPLLKGLALTLAAVVVVVAAVYSFGSLRSVLPDLSAGESVDTTDYKGKGSGEVMVEIPQGAAGQQIAQILTDEGVVGSVAAFSTALQANPDAAAIQPGTYRMANEMSSEAALGRLLDPQFRERNGVTVREGLWVAETFEVLAEGTDHEVADYEAVDPADLDLPAAADGELEGFLYPSTYDFGADSTPQEQLQTMIDQGQQVYADIGIPDEDLREVVIKASIVQGEGQFAQDLPKIARVMENRLEGNSETSGFLQMDSTVHFVFQERGRAGTTEEQRQDDSPYNTYQHPGLPPGPINSPGEDALRAAFEPEPGDWVYFVTVDPSTGETKFAETYDEHLVNQEEFLQWCEDNPDQC</sequence>
<comment type="similarity">
    <text evidence="7">Belongs to the transglycosylase MltG family.</text>
</comment>
<dbReference type="Pfam" id="PF02618">
    <property type="entry name" value="YceG"/>
    <property type="match status" value="1"/>
</dbReference>
<organism evidence="9 10">
    <name type="scientific">Serinicoccus hydrothermalis</name>
    <dbReference type="NCBI Taxonomy" id="1758689"/>
    <lineage>
        <taxon>Bacteria</taxon>
        <taxon>Bacillati</taxon>
        <taxon>Actinomycetota</taxon>
        <taxon>Actinomycetes</taxon>
        <taxon>Micrococcales</taxon>
        <taxon>Ornithinimicrobiaceae</taxon>
        <taxon>Serinicoccus</taxon>
    </lineage>
</organism>
<protein>
    <recommendedName>
        <fullName evidence="7">Endolytic murein transglycosylase</fullName>
        <ecNumber evidence="7">4.2.2.29</ecNumber>
    </recommendedName>
    <alternativeName>
        <fullName evidence="7">Peptidoglycan lytic transglycosylase</fullName>
    </alternativeName>
    <alternativeName>
        <fullName evidence="7">Peptidoglycan polymerization terminase</fullName>
    </alternativeName>
</protein>
<evidence type="ECO:0000256" key="4">
    <source>
        <dbReference type="ARBA" id="ARBA00023136"/>
    </source>
</evidence>
<dbReference type="STRING" id="1758689.SGUI_0180"/>
<dbReference type="KEGG" id="serj:SGUI_0180"/>
<dbReference type="HAMAP" id="MF_02065">
    <property type="entry name" value="MltG"/>
    <property type="match status" value="1"/>
</dbReference>
<keyword evidence="2 7" id="KW-0812">Transmembrane</keyword>
<dbReference type="GO" id="GO:0071555">
    <property type="term" value="P:cell wall organization"/>
    <property type="evidence" value="ECO:0007669"/>
    <property type="project" value="UniProtKB-KW"/>
</dbReference>
<reference evidence="9 10" key="1">
    <citation type="submission" date="2016-03" db="EMBL/GenBank/DDBJ databases">
        <title>Shallow-sea hydrothermal system.</title>
        <authorList>
            <person name="Tang K."/>
        </authorList>
    </citation>
    <scope>NUCLEOTIDE SEQUENCE [LARGE SCALE GENOMIC DNA]</scope>
    <source>
        <strain evidence="9 10">JLT9</strain>
    </source>
</reference>
<keyword evidence="6 7" id="KW-0961">Cell wall biogenesis/degradation</keyword>
<keyword evidence="5 7" id="KW-0456">Lyase</keyword>
<dbReference type="GO" id="GO:0008932">
    <property type="term" value="F:lytic endotransglycosylase activity"/>
    <property type="evidence" value="ECO:0007669"/>
    <property type="project" value="UniProtKB-UniRule"/>
</dbReference>
<dbReference type="Gene3D" id="3.30.1490.480">
    <property type="entry name" value="Endolytic murein transglycosylase"/>
    <property type="match status" value="1"/>
</dbReference>
<evidence type="ECO:0000256" key="5">
    <source>
        <dbReference type="ARBA" id="ARBA00023239"/>
    </source>
</evidence>
<evidence type="ECO:0000256" key="8">
    <source>
        <dbReference type="SAM" id="MobiDB-lite"/>
    </source>
</evidence>
<feature type="site" description="Important for catalytic activity" evidence="7">
    <location>
        <position position="294"/>
    </location>
</feature>
<dbReference type="EC" id="4.2.2.29" evidence="7"/>
<evidence type="ECO:0000256" key="3">
    <source>
        <dbReference type="ARBA" id="ARBA00022989"/>
    </source>
</evidence>